<evidence type="ECO:0000313" key="3">
    <source>
        <dbReference type="WBParaSite" id="jg8801"/>
    </source>
</evidence>
<evidence type="ECO:0000256" key="1">
    <source>
        <dbReference type="SAM" id="SignalP"/>
    </source>
</evidence>
<sequence>MFNLIIIILVYTEFIFASINNCRNKPYSTANYQGNHTTNNDTSKKCVLATYHHKHRHSQDHKDDARQ</sequence>
<evidence type="ECO:0000313" key="2">
    <source>
        <dbReference type="Proteomes" id="UP000887574"/>
    </source>
</evidence>
<protein>
    <submittedName>
        <fullName evidence="3">Secreted protein</fullName>
    </submittedName>
</protein>
<dbReference type="Proteomes" id="UP000887574">
    <property type="component" value="Unplaced"/>
</dbReference>
<name>A0A915ERT3_9BILA</name>
<dbReference type="AlphaFoldDB" id="A0A915ERT3"/>
<accession>A0A915ERT3</accession>
<feature type="chain" id="PRO_5037938931" evidence="1">
    <location>
        <begin position="18"/>
        <end position="67"/>
    </location>
</feature>
<organism evidence="2 3">
    <name type="scientific">Ditylenchus dipsaci</name>
    <dbReference type="NCBI Taxonomy" id="166011"/>
    <lineage>
        <taxon>Eukaryota</taxon>
        <taxon>Metazoa</taxon>
        <taxon>Ecdysozoa</taxon>
        <taxon>Nematoda</taxon>
        <taxon>Chromadorea</taxon>
        <taxon>Rhabditida</taxon>
        <taxon>Tylenchina</taxon>
        <taxon>Tylenchomorpha</taxon>
        <taxon>Sphaerularioidea</taxon>
        <taxon>Anguinidae</taxon>
        <taxon>Anguininae</taxon>
        <taxon>Ditylenchus</taxon>
    </lineage>
</organism>
<proteinExistence type="predicted"/>
<dbReference type="WBParaSite" id="jg8801">
    <property type="protein sequence ID" value="jg8801"/>
    <property type="gene ID" value="jg8801"/>
</dbReference>
<keyword evidence="1" id="KW-0732">Signal</keyword>
<keyword evidence="2" id="KW-1185">Reference proteome</keyword>
<reference evidence="3" key="1">
    <citation type="submission" date="2022-11" db="UniProtKB">
        <authorList>
            <consortium name="WormBaseParasite"/>
        </authorList>
    </citation>
    <scope>IDENTIFICATION</scope>
</reference>
<feature type="signal peptide" evidence="1">
    <location>
        <begin position="1"/>
        <end position="17"/>
    </location>
</feature>